<name>A0A7J8U869_9ROSI</name>
<accession>A0A7J8U869</accession>
<proteinExistence type="predicted"/>
<organism evidence="1 2">
    <name type="scientific">Gossypium klotzschianum</name>
    <dbReference type="NCBI Taxonomy" id="34286"/>
    <lineage>
        <taxon>Eukaryota</taxon>
        <taxon>Viridiplantae</taxon>
        <taxon>Streptophyta</taxon>
        <taxon>Embryophyta</taxon>
        <taxon>Tracheophyta</taxon>
        <taxon>Spermatophyta</taxon>
        <taxon>Magnoliopsida</taxon>
        <taxon>eudicotyledons</taxon>
        <taxon>Gunneridae</taxon>
        <taxon>Pentapetalae</taxon>
        <taxon>rosids</taxon>
        <taxon>malvids</taxon>
        <taxon>Malvales</taxon>
        <taxon>Malvaceae</taxon>
        <taxon>Malvoideae</taxon>
        <taxon>Gossypium</taxon>
    </lineage>
</organism>
<keyword evidence="2" id="KW-1185">Reference proteome</keyword>
<sequence>MKEVFPNKVLDPNVEKETLPSISTLVDSMIANEGKREVGGSYRPWMLVKKNSRCKSRELRVIGAGNQMRKFEGSRFSALIYLDNDMDELGDGDKNLGGQAYNKLGLKGNVGPSGQLKKVSLVTIGSLGSKRVVTLMNNRGKKTLQVNVDEIVCEEFPDATGVAAV</sequence>
<evidence type="ECO:0000313" key="2">
    <source>
        <dbReference type="Proteomes" id="UP000593573"/>
    </source>
</evidence>
<dbReference type="Proteomes" id="UP000593573">
    <property type="component" value="Unassembled WGS sequence"/>
</dbReference>
<feature type="non-terminal residue" evidence="1">
    <location>
        <position position="1"/>
    </location>
</feature>
<dbReference type="EMBL" id="JABFAB010000004">
    <property type="protein sequence ID" value="MBA0646444.1"/>
    <property type="molecule type" value="Genomic_DNA"/>
</dbReference>
<dbReference type="AlphaFoldDB" id="A0A7J8U869"/>
<reference evidence="1 2" key="1">
    <citation type="journal article" date="2019" name="Genome Biol. Evol.">
        <title>Insights into the evolution of the New World diploid cottons (Gossypium, subgenus Houzingenia) based on genome sequencing.</title>
        <authorList>
            <person name="Grover C.E."/>
            <person name="Arick M.A. 2nd"/>
            <person name="Thrash A."/>
            <person name="Conover J.L."/>
            <person name="Sanders W.S."/>
            <person name="Peterson D.G."/>
            <person name="Frelichowski J.E."/>
            <person name="Scheffler J.A."/>
            <person name="Scheffler B.E."/>
            <person name="Wendel J.F."/>
        </authorList>
    </citation>
    <scope>NUCLEOTIDE SEQUENCE [LARGE SCALE GENOMIC DNA]</scope>
    <source>
        <strain evidence="1">57</strain>
        <tissue evidence="1">Leaf</tissue>
    </source>
</reference>
<comment type="caution">
    <text evidence="1">The sequence shown here is derived from an EMBL/GenBank/DDBJ whole genome shotgun (WGS) entry which is preliminary data.</text>
</comment>
<gene>
    <name evidence="1" type="ORF">Goklo_014409</name>
</gene>
<protein>
    <submittedName>
        <fullName evidence="1">Uncharacterized protein</fullName>
    </submittedName>
</protein>
<evidence type="ECO:0000313" key="1">
    <source>
        <dbReference type="EMBL" id="MBA0646444.1"/>
    </source>
</evidence>